<protein>
    <submittedName>
        <fullName evidence="1">Uncharacterized protein</fullName>
    </submittedName>
</protein>
<gene>
    <name evidence="1" type="ORF">C1C91_23540</name>
</gene>
<evidence type="ECO:0000313" key="1">
    <source>
        <dbReference type="EMBL" id="QLI60542.1"/>
    </source>
</evidence>
<evidence type="ECO:0000313" key="2">
    <source>
        <dbReference type="Proteomes" id="UP000266778"/>
    </source>
</evidence>
<keyword evidence="1" id="KW-0614">Plasmid</keyword>
<dbReference type="Proteomes" id="UP000266778">
    <property type="component" value="Plasmid pAeca2"/>
</dbReference>
<organism evidence="1 2">
    <name type="scientific">Aeromonas caviae</name>
    <name type="common">Aeromonas punctata</name>
    <dbReference type="NCBI Taxonomy" id="648"/>
    <lineage>
        <taxon>Bacteria</taxon>
        <taxon>Pseudomonadati</taxon>
        <taxon>Pseudomonadota</taxon>
        <taxon>Gammaproteobacteria</taxon>
        <taxon>Aeromonadales</taxon>
        <taxon>Aeromonadaceae</taxon>
        <taxon>Aeromonas</taxon>
    </lineage>
</organism>
<accession>A0A7D5UKX4</accession>
<reference evidence="1 2" key="1">
    <citation type="submission" date="2019-04" db="EMBL/GenBank/DDBJ databases">
        <title>Novel transposon Tn6433 variants accelerate the dissemination of tet(E) in Aeromonas under oxytetracycline stresses.</title>
        <authorList>
            <person name="Shi Y."/>
            <person name="Tian Z."/>
            <person name="Zhang Y."/>
            <person name="Zhang H."/>
            <person name="Yang M."/>
        </authorList>
    </citation>
    <scope>NUCLEOTIDE SEQUENCE [LARGE SCALE GENOMIC DNA]</scope>
    <source>
        <strain evidence="1 2">T25-39</strain>
        <plasmid evidence="2">paeca2</plasmid>
    </source>
</reference>
<dbReference type="EMBL" id="CP039628">
    <property type="protein sequence ID" value="QLI60542.1"/>
    <property type="molecule type" value="Genomic_DNA"/>
</dbReference>
<sequence>MALSFEQVGANKSKEIRFKAPAALVEEFENGRKELKARGIEANVNEELVKVVTKINAEIQAYLANNPIQVKGAESPEAVAGGEPKDLATAS</sequence>
<proteinExistence type="predicted"/>
<name>A0A7D5UKX4_AERCA</name>
<dbReference type="AlphaFoldDB" id="A0A7D5UKX4"/>
<geneLocation type="plasmid" evidence="2">
    <name>paeca2</name>
</geneLocation>